<name>I0YRR5_COCSC</name>
<dbReference type="eggNOG" id="ENOG502QPK6">
    <property type="taxonomic scope" value="Eukaryota"/>
</dbReference>
<evidence type="ECO:0000313" key="3">
    <source>
        <dbReference type="Proteomes" id="UP000007264"/>
    </source>
</evidence>
<dbReference type="PANTHER" id="PTHR36029:SF1">
    <property type="entry name" value="PROTEIN TPLATE"/>
    <property type="match status" value="1"/>
</dbReference>
<dbReference type="OrthoDB" id="514348at2759"/>
<dbReference type="GeneID" id="17039066"/>
<dbReference type="PANTHER" id="PTHR36029">
    <property type="entry name" value="TSET COMPLEX MEMBER TSTA"/>
    <property type="match status" value="1"/>
</dbReference>
<accession>I0YRR5</accession>
<feature type="region of interest" description="Disordered" evidence="1">
    <location>
        <begin position="787"/>
        <end position="825"/>
    </location>
</feature>
<feature type="region of interest" description="Disordered" evidence="1">
    <location>
        <begin position="457"/>
        <end position="484"/>
    </location>
</feature>
<dbReference type="Proteomes" id="UP000007264">
    <property type="component" value="Unassembled WGS sequence"/>
</dbReference>
<organism evidence="2 3">
    <name type="scientific">Coccomyxa subellipsoidea (strain C-169)</name>
    <name type="common">Green microalga</name>
    <dbReference type="NCBI Taxonomy" id="574566"/>
    <lineage>
        <taxon>Eukaryota</taxon>
        <taxon>Viridiplantae</taxon>
        <taxon>Chlorophyta</taxon>
        <taxon>core chlorophytes</taxon>
        <taxon>Trebouxiophyceae</taxon>
        <taxon>Trebouxiophyceae incertae sedis</taxon>
        <taxon>Coccomyxaceae</taxon>
        <taxon>Coccomyxa</taxon>
        <taxon>Coccomyxa subellipsoidea</taxon>
    </lineage>
</organism>
<dbReference type="AlphaFoldDB" id="I0YRR5"/>
<dbReference type="RefSeq" id="XP_005645628.1">
    <property type="nucleotide sequence ID" value="XM_005645571.1"/>
</dbReference>
<protein>
    <recommendedName>
        <fullName evidence="4">ARM repeat-containing protein</fullName>
    </recommendedName>
</protein>
<dbReference type="STRING" id="574566.I0YRR5"/>
<evidence type="ECO:0008006" key="4">
    <source>
        <dbReference type="Google" id="ProtNLM"/>
    </source>
</evidence>
<reference evidence="2 3" key="1">
    <citation type="journal article" date="2012" name="Genome Biol.">
        <title>The genome of the polar eukaryotic microalga coccomyxa subellipsoidea reveals traits of cold adaptation.</title>
        <authorList>
            <person name="Blanc G."/>
            <person name="Agarkova I."/>
            <person name="Grimwood J."/>
            <person name="Kuo A."/>
            <person name="Brueggeman A."/>
            <person name="Dunigan D."/>
            <person name="Gurnon J."/>
            <person name="Ladunga I."/>
            <person name="Lindquist E."/>
            <person name="Lucas S."/>
            <person name="Pangilinan J."/>
            <person name="Proschold T."/>
            <person name="Salamov A."/>
            <person name="Schmutz J."/>
            <person name="Weeks D."/>
            <person name="Yamada T."/>
            <person name="Claverie J.M."/>
            <person name="Grigoriev I."/>
            <person name="Van Etten J."/>
            <person name="Lomsadze A."/>
            <person name="Borodovsky M."/>
        </authorList>
    </citation>
    <scope>NUCLEOTIDE SEQUENCE [LARGE SCALE GENOMIC DNA]</scope>
    <source>
        <strain evidence="2 3">C-169</strain>
    </source>
</reference>
<dbReference type="InterPro" id="IPR037501">
    <property type="entry name" value="TPLATE"/>
</dbReference>
<dbReference type="SUPFAM" id="SSF48371">
    <property type="entry name" value="ARM repeat"/>
    <property type="match status" value="1"/>
</dbReference>
<sequence>MASIRDDLEADDALRQCTALLQMLNYVAGGRDVSANVTFMCQIIIRGPASPLVKKLAYDVVHAAPLSDEDWSLVMEGLRSDIVGTFSLEVQVLALSALSRLPVYKLTTALLEGELGTRLLPCLQSSSKEVRAGALAAVGSWLGNTAALDALGQSSALCLQAATWAESIGDALLDSAHAVCAAAFAAIRRLLGAETGPDSGSGAQLQQRLGRLVCGRVLASLPAVLNRARMLAPREQADVASALAAMLLSAAKYDYDFGATSQPVGEYLQPLLSSIEAPVVFEAATGILALAGVSDGALAAVPTLAMGALVDLWDHEGSGAARSQIMDTLTQHLSALQGQAQFQLLRQLPPMVAQLPAAAGRCAALARIWAAGVAADLETRRAVRTRQRTLPSTELRQLLSDSFLMEVIGGLESGEKDSIAPEAHYPAFREELVCTLIETLLQHPRIMQLSQAPLAAPAPSATAGEGDGVPGNASGTPPGTPELGGAREELAAAVHDVAAAQRAAELTEWLGCAKIALQARNLAPGTKACLGWEREPQGGTYACTAVTDAWLGLLQAAFASARALPKQAGTPAGSRRTTAEPDARVGTAAISYAAALQELLAQLLQHWKALSPAVQPRALWVVAHHLEVAASLDGTWMNLLRALADALAGNEELANTRRHALSFSLHLIALSPYQRRAARAAATEGRLEAAASNNPFAAGKTDVALSATADEAEAAAEGAAVALLAAERFAALLASNAERLGPHAGLKEIAGNLSSLLQAANAAPKASADARERLGRTMAHIGPVAAAVLPPPPIKTAEGSADEKPSKEEAGPASVVPLDGRKLQPSPDQYLLSRCPLASPTSAMLQETKRGSRYWRLRSAVRAAVTEASPRDGHSRDPPTLPELSSIPSKLEVLRLATSVPGEPTWRELTAAGDPLQLRVTHQLDVATSALTLQFQARNRLTVEIKNAGIKLAFGGPMVPAIKLPPVHKLASIPAGEAVTWRLGFKVLGFGRLSVQAFILLPARVAVSPGDEPSLRCQLFTISPMQLLAEPETTPPDIFFQQWASMPSEWQAVGTATRSGVAGGLAILSALERSRLNRVALHVLPAQGGFLAAYSGRTWWKASVALVLTAQLLPAPPPAVAALADGPGRLVVRASFRSASPEAASALGADLPATAQELFAGTVALGVATEGVPVAPADAPREPHPALRPLARLYAGAVTARDGVPGDNGGLVELEPLTGRAALEAAVLREWQRARSGRLQPAL</sequence>
<dbReference type="KEGG" id="csl:COCSUDRAFT_43438"/>
<keyword evidence="3" id="KW-1185">Reference proteome</keyword>
<dbReference type="GO" id="GO:0006897">
    <property type="term" value="P:endocytosis"/>
    <property type="evidence" value="ECO:0007669"/>
    <property type="project" value="InterPro"/>
</dbReference>
<feature type="region of interest" description="Disordered" evidence="1">
    <location>
        <begin position="865"/>
        <end position="885"/>
    </location>
</feature>
<dbReference type="Gene3D" id="1.25.10.10">
    <property type="entry name" value="Leucine-rich Repeat Variant"/>
    <property type="match status" value="1"/>
</dbReference>
<dbReference type="EMBL" id="AGSI01000013">
    <property type="protein sequence ID" value="EIE21084.1"/>
    <property type="molecule type" value="Genomic_DNA"/>
</dbReference>
<dbReference type="InterPro" id="IPR011989">
    <property type="entry name" value="ARM-like"/>
</dbReference>
<feature type="compositionally biased region" description="Basic and acidic residues" evidence="1">
    <location>
        <begin position="801"/>
        <end position="810"/>
    </location>
</feature>
<proteinExistence type="predicted"/>
<evidence type="ECO:0000256" key="1">
    <source>
        <dbReference type="SAM" id="MobiDB-lite"/>
    </source>
</evidence>
<evidence type="ECO:0000313" key="2">
    <source>
        <dbReference type="EMBL" id="EIE21084.1"/>
    </source>
</evidence>
<dbReference type="InterPro" id="IPR016024">
    <property type="entry name" value="ARM-type_fold"/>
</dbReference>
<comment type="caution">
    <text evidence="2">The sequence shown here is derived from an EMBL/GenBank/DDBJ whole genome shotgun (WGS) entry which is preliminary data.</text>
</comment>
<gene>
    <name evidence="2" type="ORF">COCSUDRAFT_43438</name>
</gene>